<dbReference type="Proteomes" id="UP000266723">
    <property type="component" value="Unassembled WGS sequence"/>
</dbReference>
<sequence>MVNSSILLADLKAGSCSNTVKVRLIRFGEARIVKNGGHLRGVHMLLLNEKHVSLRSFIEVTEKVTIPAEKFRFQKYDQLIALANTNFNLAEIMGKVSCINTVFDNENHFIHHNNPIRRDDFNAWLDISTLNQMYLHGLHCSFLESMVREPPVYEVPERAPVTRRKDTSLSSKQNWVRSSDCSFLVLTDQFKVHSFMRLNL</sequence>
<protein>
    <recommendedName>
        <fullName evidence="3">DUF223 domain-containing protein</fullName>
    </recommendedName>
</protein>
<organism evidence="1 2">
    <name type="scientific">Brassica cretica</name>
    <name type="common">Mustard</name>
    <dbReference type="NCBI Taxonomy" id="69181"/>
    <lineage>
        <taxon>Eukaryota</taxon>
        <taxon>Viridiplantae</taxon>
        <taxon>Streptophyta</taxon>
        <taxon>Embryophyta</taxon>
        <taxon>Tracheophyta</taxon>
        <taxon>Spermatophyta</taxon>
        <taxon>Magnoliopsida</taxon>
        <taxon>eudicotyledons</taxon>
        <taxon>Gunneridae</taxon>
        <taxon>Pentapetalae</taxon>
        <taxon>rosids</taxon>
        <taxon>malvids</taxon>
        <taxon>Brassicales</taxon>
        <taxon>Brassicaceae</taxon>
        <taxon>Brassiceae</taxon>
        <taxon>Brassica</taxon>
    </lineage>
</organism>
<keyword evidence="2" id="KW-1185">Reference proteome</keyword>
<proteinExistence type="predicted"/>
<reference evidence="1 2" key="1">
    <citation type="journal article" date="2020" name="BMC Genomics">
        <title>Intraspecific diversification of the crop wild relative Brassica cretica Lam. using demographic model selection.</title>
        <authorList>
            <person name="Kioukis A."/>
            <person name="Michalopoulou V.A."/>
            <person name="Briers L."/>
            <person name="Pirintsos S."/>
            <person name="Studholme D.J."/>
            <person name="Pavlidis P."/>
            <person name="Sarris P.F."/>
        </authorList>
    </citation>
    <scope>NUCLEOTIDE SEQUENCE [LARGE SCALE GENOMIC DNA]</scope>
    <source>
        <strain evidence="2">cv. PFS-1207/04</strain>
    </source>
</reference>
<evidence type="ECO:0000313" key="2">
    <source>
        <dbReference type="Proteomes" id="UP000266723"/>
    </source>
</evidence>
<name>A0ABQ7EVH0_BRACR</name>
<gene>
    <name evidence="1" type="ORF">DY000_02049474</name>
</gene>
<accession>A0ABQ7EVH0</accession>
<evidence type="ECO:0000313" key="1">
    <source>
        <dbReference type="EMBL" id="KAF3607647.1"/>
    </source>
</evidence>
<comment type="caution">
    <text evidence="1">The sequence shown here is derived from an EMBL/GenBank/DDBJ whole genome shotgun (WGS) entry which is preliminary data.</text>
</comment>
<dbReference type="EMBL" id="QGKV02000297">
    <property type="protein sequence ID" value="KAF3607647.1"/>
    <property type="molecule type" value="Genomic_DNA"/>
</dbReference>
<evidence type="ECO:0008006" key="3">
    <source>
        <dbReference type="Google" id="ProtNLM"/>
    </source>
</evidence>